<keyword evidence="5 6" id="KW-0472">Membrane</keyword>
<gene>
    <name evidence="8" type="ORF">Abiwalacus_16830</name>
</gene>
<feature type="transmembrane region" description="Helical" evidence="6">
    <location>
        <begin position="213"/>
        <end position="233"/>
    </location>
</feature>
<feature type="domain" description="Citrate transporter-like" evidence="7">
    <location>
        <begin position="50"/>
        <end position="406"/>
    </location>
</feature>
<feature type="transmembrane region" description="Helical" evidence="6">
    <location>
        <begin position="12"/>
        <end position="32"/>
    </location>
</feature>
<feature type="transmembrane region" description="Helical" evidence="6">
    <location>
        <begin position="262"/>
        <end position="286"/>
    </location>
</feature>
<sequence length="460" mass="48811">MRHDTTDKPKGHRNYIIIACDALLFLAMLKWLPVEPQVAKGLAVLTFIGILWLTEALHVTVTALLVPVLAMFMGILPGARALAGFADPTIFLFFGGFAIAGALHEQKIDSWLAGKILTVARGSLGMALVLIFLATAFLSMWMSNTATAAMMLPLVIGLLDRIPKEKIKTTAPFAVLGVAYSASIGGMGTLVGSPPNAIAAHELAMGFAEWFRIAMPIVAVFGVLVFSLMYLFFKPNLKLHVDMAPATDEERPSGLDGKQIRVLILFAVIAGCWMGSGFLSSLLGGIPSMDTLIALCAVVLLPLCGVINWSGIAKNTDWGVLLLFGGGITLSTVLVQTDAAKFLANQVSDLAMGQNPLIILLIISVFITSLTEFCSNTASAALVAPLMVTVASAMGMSATPLVLLVGIGASCAFMLPVSTPPNALAFATGRVPQMSMIKVGLLINVVLVFVKAFWAWIFWM</sequence>
<name>A0ABN6QK05_9BACT</name>
<evidence type="ECO:0000313" key="8">
    <source>
        <dbReference type="EMBL" id="BDL44109.1"/>
    </source>
</evidence>
<evidence type="ECO:0000256" key="4">
    <source>
        <dbReference type="ARBA" id="ARBA00022989"/>
    </source>
</evidence>
<comment type="subcellular location">
    <subcellularLocation>
        <location evidence="1">Membrane</location>
        <topology evidence="1">Multi-pass membrane protein</topology>
    </subcellularLocation>
</comment>
<protein>
    <submittedName>
        <fullName evidence="8">Transporter</fullName>
    </submittedName>
</protein>
<feature type="transmembrane region" description="Helical" evidence="6">
    <location>
        <begin position="292"/>
        <end position="311"/>
    </location>
</feature>
<dbReference type="InterPro" id="IPR004680">
    <property type="entry name" value="Cit_transptr-like_dom"/>
</dbReference>
<keyword evidence="9" id="KW-1185">Reference proteome</keyword>
<keyword evidence="3 6" id="KW-0812">Transmembrane</keyword>
<evidence type="ECO:0000259" key="7">
    <source>
        <dbReference type="Pfam" id="PF03600"/>
    </source>
</evidence>
<feature type="transmembrane region" description="Helical" evidence="6">
    <location>
        <begin position="357"/>
        <end position="374"/>
    </location>
</feature>
<dbReference type="PANTHER" id="PTHR10283">
    <property type="entry name" value="SOLUTE CARRIER FAMILY 13 MEMBER"/>
    <property type="match status" value="1"/>
</dbReference>
<feature type="transmembrane region" description="Helical" evidence="6">
    <location>
        <begin position="386"/>
        <end position="415"/>
    </location>
</feature>
<dbReference type="PANTHER" id="PTHR10283:SF82">
    <property type="entry name" value="SOLUTE CARRIER FAMILY 13 MEMBER 2"/>
    <property type="match status" value="1"/>
</dbReference>
<feature type="transmembrane region" description="Helical" evidence="6">
    <location>
        <begin position="435"/>
        <end position="459"/>
    </location>
</feature>
<dbReference type="Proteomes" id="UP001062263">
    <property type="component" value="Chromosome"/>
</dbReference>
<evidence type="ECO:0000256" key="6">
    <source>
        <dbReference type="SAM" id="Phobius"/>
    </source>
</evidence>
<dbReference type="RefSeq" id="WP_215436854.1">
    <property type="nucleotide sequence ID" value="NZ_AP025943.1"/>
</dbReference>
<accession>A0ABN6QK05</accession>
<keyword evidence="2" id="KW-0813">Transport</keyword>
<keyword evidence="4 6" id="KW-1133">Transmembrane helix</keyword>
<reference evidence="8" key="1">
    <citation type="submission" date="2022-06" db="EMBL/GenBank/DDBJ databases">
        <title>Akkermansia biwalacus sp. nov., an anaerobic mucin-degrading bacterium isolated from human intestine.</title>
        <authorList>
            <person name="Kobayashi Y."/>
            <person name="Inoue S."/>
            <person name="Kawahara T."/>
            <person name="Kohda N."/>
        </authorList>
    </citation>
    <scope>NUCLEOTIDE SEQUENCE</scope>
    <source>
        <strain evidence="8">WON2089</strain>
    </source>
</reference>
<dbReference type="InterPro" id="IPR001898">
    <property type="entry name" value="SLC13A/DASS"/>
</dbReference>
<organism evidence="8 9">
    <name type="scientific">Akkermansia biwaensis</name>
    <dbReference type="NCBI Taxonomy" id="2946555"/>
    <lineage>
        <taxon>Bacteria</taxon>
        <taxon>Pseudomonadati</taxon>
        <taxon>Verrucomicrobiota</taxon>
        <taxon>Verrucomicrobiia</taxon>
        <taxon>Verrucomicrobiales</taxon>
        <taxon>Akkermansiaceae</taxon>
        <taxon>Akkermansia</taxon>
    </lineage>
</organism>
<proteinExistence type="predicted"/>
<feature type="transmembrane region" description="Helical" evidence="6">
    <location>
        <begin position="171"/>
        <end position="193"/>
    </location>
</feature>
<dbReference type="NCBIfam" id="TIGR00785">
    <property type="entry name" value="dass"/>
    <property type="match status" value="1"/>
</dbReference>
<dbReference type="Pfam" id="PF03600">
    <property type="entry name" value="CitMHS"/>
    <property type="match status" value="1"/>
</dbReference>
<feature type="transmembrane region" description="Helical" evidence="6">
    <location>
        <begin position="116"/>
        <end position="135"/>
    </location>
</feature>
<evidence type="ECO:0000256" key="3">
    <source>
        <dbReference type="ARBA" id="ARBA00022692"/>
    </source>
</evidence>
<feature type="transmembrane region" description="Helical" evidence="6">
    <location>
        <begin position="85"/>
        <end position="104"/>
    </location>
</feature>
<dbReference type="CDD" id="cd01115">
    <property type="entry name" value="SLC13_permease"/>
    <property type="match status" value="1"/>
</dbReference>
<evidence type="ECO:0000313" key="9">
    <source>
        <dbReference type="Proteomes" id="UP001062263"/>
    </source>
</evidence>
<evidence type="ECO:0000256" key="2">
    <source>
        <dbReference type="ARBA" id="ARBA00022448"/>
    </source>
</evidence>
<evidence type="ECO:0000256" key="1">
    <source>
        <dbReference type="ARBA" id="ARBA00004141"/>
    </source>
</evidence>
<evidence type="ECO:0000256" key="5">
    <source>
        <dbReference type="ARBA" id="ARBA00023136"/>
    </source>
</evidence>
<feature type="transmembrane region" description="Helical" evidence="6">
    <location>
        <begin position="318"/>
        <end position="337"/>
    </location>
</feature>
<dbReference type="EMBL" id="AP025943">
    <property type="protein sequence ID" value="BDL44109.1"/>
    <property type="molecule type" value="Genomic_DNA"/>
</dbReference>